<feature type="region of interest" description="Disordered" evidence="5">
    <location>
        <begin position="82"/>
        <end position="163"/>
    </location>
</feature>
<feature type="compositionally biased region" description="Basic and acidic residues" evidence="5">
    <location>
        <begin position="122"/>
        <end position="148"/>
    </location>
</feature>
<evidence type="ECO:0000313" key="7">
    <source>
        <dbReference type="EMBL" id="KAK8001052.1"/>
    </source>
</evidence>
<dbReference type="Gene3D" id="4.10.240.10">
    <property type="entry name" value="Zn(2)-C6 fungal-type DNA-binding domain"/>
    <property type="match status" value="1"/>
</dbReference>
<dbReference type="SUPFAM" id="SSF57701">
    <property type="entry name" value="Zn2/Cys6 DNA-binding domain"/>
    <property type="match status" value="1"/>
</dbReference>
<gene>
    <name evidence="7" type="ORF">PG991_013274</name>
</gene>
<keyword evidence="4" id="KW-0539">Nucleus</keyword>
<dbReference type="PROSITE" id="PS50048">
    <property type="entry name" value="ZN2_CY6_FUNGAL_2"/>
    <property type="match status" value="1"/>
</dbReference>
<feature type="domain" description="Zn(2)-C6 fungal-type" evidence="6">
    <location>
        <begin position="53"/>
        <end position="83"/>
    </location>
</feature>
<evidence type="ECO:0000256" key="3">
    <source>
        <dbReference type="ARBA" id="ARBA00023163"/>
    </source>
</evidence>
<evidence type="ECO:0000256" key="1">
    <source>
        <dbReference type="ARBA" id="ARBA00023015"/>
    </source>
</evidence>
<evidence type="ECO:0000259" key="6">
    <source>
        <dbReference type="PROSITE" id="PS50048"/>
    </source>
</evidence>
<evidence type="ECO:0000313" key="8">
    <source>
        <dbReference type="Proteomes" id="UP001396898"/>
    </source>
</evidence>
<feature type="compositionally biased region" description="Low complexity" evidence="5">
    <location>
        <begin position="270"/>
        <end position="287"/>
    </location>
</feature>
<accession>A0ABR1R6B8</accession>
<organism evidence="7 8">
    <name type="scientific">Apiospora marii</name>
    <dbReference type="NCBI Taxonomy" id="335849"/>
    <lineage>
        <taxon>Eukaryota</taxon>
        <taxon>Fungi</taxon>
        <taxon>Dikarya</taxon>
        <taxon>Ascomycota</taxon>
        <taxon>Pezizomycotina</taxon>
        <taxon>Sordariomycetes</taxon>
        <taxon>Xylariomycetidae</taxon>
        <taxon>Amphisphaeriales</taxon>
        <taxon>Apiosporaceae</taxon>
        <taxon>Apiospora</taxon>
    </lineage>
</organism>
<dbReference type="Proteomes" id="UP001396898">
    <property type="component" value="Unassembled WGS sequence"/>
</dbReference>
<keyword evidence="3" id="KW-0804">Transcription</keyword>
<evidence type="ECO:0000256" key="5">
    <source>
        <dbReference type="SAM" id="MobiDB-lite"/>
    </source>
</evidence>
<feature type="compositionally biased region" description="Polar residues" evidence="5">
    <location>
        <begin position="22"/>
        <end position="40"/>
    </location>
</feature>
<feature type="compositionally biased region" description="Basic and acidic residues" evidence="5">
    <location>
        <begin position="1"/>
        <end position="18"/>
    </location>
</feature>
<dbReference type="CDD" id="cd00067">
    <property type="entry name" value="GAL4"/>
    <property type="match status" value="1"/>
</dbReference>
<dbReference type="Pfam" id="PF00172">
    <property type="entry name" value="Zn_clus"/>
    <property type="match status" value="1"/>
</dbReference>
<feature type="region of interest" description="Disordered" evidence="5">
    <location>
        <begin position="240"/>
        <end position="301"/>
    </location>
</feature>
<evidence type="ECO:0000256" key="4">
    <source>
        <dbReference type="ARBA" id="ARBA00023242"/>
    </source>
</evidence>
<feature type="compositionally biased region" description="Polar residues" evidence="5">
    <location>
        <begin position="104"/>
        <end position="121"/>
    </location>
</feature>
<reference evidence="7 8" key="1">
    <citation type="submission" date="2023-01" db="EMBL/GenBank/DDBJ databases">
        <title>Analysis of 21 Apiospora genomes using comparative genomics revels a genus with tremendous synthesis potential of carbohydrate active enzymes and secondary metabolites.</title>
        <authorList>
            <person name="Sorensen T."/>
        </authorList>
    </citation>
    <scope>NUCLEOTIDE SEQUENCE [LARGE SCALE GENOMIC DNA]</scope>
    <source>
        <strain evidence="7 8">CBS 20057</strain>
    </source>
</reference>
<feature type="compositionally biased region" description="Low complexity" evidence="5">
    <location>
        <begin position="153"/>
        <end position="163"/>
    </location>
</feature>
<dbReference type="PANTHER" id="PTHR31069:SF31">
    <property type="entry name" value="MONODICTYPHENONE CLUSTER TRANSCRIPTION FACTOR-RELATED"/>
    <property type="match status" value="1"/>
</dbReference>
<dbReference type="InterPro" id="IPR036864">
    <property type="entry name" value="Zn2-C6_fun-type_DNA-bd_sf"/>
</dbReference>
<protein>
    <recommendedName>
        <fullName evidence="6">Zn(2)-C6 fungal-type domain-containing protein</fullName>
    </recommendedName>
</protein>
<keyword evidence="1" id="KW-0805">Transcription regulation</keyword>
<dbReference type="InterPro" id="IPR001138">
    <property type="entry name" value="Zn2Cys6_DnaBD"/>
</dbReference>
<dbReference type="PANTHER" id="PTHR31069">
    <property type="entry name" value="OLEATE-ACTIVATED TRANSCRIPTION FACTOR 1-RELATED"/>
    <property type="match status" value="1"/>
</dbReference>
<dbReference type="PROSITE" id="PS00463">
    <property type="entry name" value="ZN2_CY6_FUNGAL_1"/>
    <property type="match status" value="1"/>
</dbReference>
<proteinExistence type="predicted"/>
<sequence length="476" mass="51881">MTEERRTSRSDESSHESEAVVANTSGVAARTPTSIYNVSRETPAPVSPKKRLACDNCHRSKVRCTGELSRCQRCAKRNRTCHYSDSMMGRVSADRARKRRKPTTGYNAASRQDSNGPSGQDQQKEGRHGDDIQLERVSGPEEQSKESYRTSFPSPSAGATSSVASTSTWVGSISGNSQTPVATTPLGDVGGDIQTLSFDQLLTGFDGVDFSFPDALHSDQNGGVGTALDVSFPQFVDANSHTTSISHHDGQKKHSQPHPQAPGLCNVQLSDITPTSSSPTSNSQSASRYRDTADTPPSPSDDLDFWIAQLKDLTCRPQRSGIPLDEMLHHSSRFLPRVHDAVQSLPSTDASTCATRLTLILICLTQLLDLFEQCISSMVCGLDTAVGSSNSLSLRLGVFQVDREAQQVLQMHVVGRELSVILQISMLIKQTLVQPEWDGVLSRTHGLLVEDLQVRTRAVAYQIKQKRGTLRDVITF</sequence>
<dbReference type="SMART" id="SM00066">
    <property type="entry name" value="GAL4"/>
    <property type="match status" value="1"/>
</dbReference>
<keyword evidence="2" id="KW-0238">DNA-binding</keyword>
<dbReference type="EMBL" id="JAQQWI010000018">
    <property type="protein sequence ID" value="KAK8001052.1"/>
    <property type="molecule type" value="Genomic_DNA"/>
</dbReference>
<comment type="caution">
    <text evidence="7">The sequence shown here is derived from an EMBL/GenBank/DDBJ whole genome shotgun (WGS) entry which is preliminary data.</text>
</comment>
<evidence type="ECO:0000256" key="2">
    <source>
        <dbReference type="ARBA" id="ARBA00023125"/>
    </source>
</evidence>
<keyword evidence="8" id="KW-1185">Reference proteome</keyword>
<feature type="region of interest" description="Disordered" evidence="5">
    <location>
        <begin position="1"/>
        <end position="51"/>
    </location>
</feature>
<name>A0ABR1R6B8_9PEZI</name>
<dbReference type="InterPro" id="IPR050675">
    <property type="entry name" value="OAF3"/>
</dbReference>